<dbReference type="SUPFAM" id="SSF81606">
    <property type="entry name" value="PP2C-like"/>
    <property type="match status" value="1"/>
</dbReference>
<evidence type="ECO:0000313" key="3">
    <source>
        <dbReference type="EMBL" id="CAK7215010.1"/>
    </source>
</evidence>
<feature type="region of interest" description="Disordered" evidence="1">
    <location>
        <begin position="187"/>
        <end position="206"/>
    </location>
</feature>
<dbReference type="Proteomes" id="UP001642405">
    <property type="component" value="Unassembled WGS sequence"/>
</dbReference>
<dbReference type="Gene3D" id="3.60.40.10">
    <property type="entry name" value="PPM-type phosphatase domain"/>
    <property type="match status" value="1"/>
</dbReference>
<dbReference type="CDD" id="cd00143">
    <property type="entry name" value="PP2Cc"/>
    <property type="match status" value="1"/>
</dbReference>
<dbReference type="InterPro" id="IPR015655">
    <property type="entry name" value="PP2C"/>
</dbReference>
<reference evidence="3 4" key="1">
    <citation type="submission" date="2024-01" db="EMBL/GenBank/DDBJ databases">
        <authorList>
            <person name="Allen C."/>
            <person name="Tagirdzhanova G."/>
        </authorList>
    </citation>
    <scope>NUCLEOTIDE SEQUENCE [LARGE SCALE GENOMIC DNA]</scope>
</reference>
<feature type="domain" description="PPM-type phosphatase" evidence="2">
    <location>
        <begin position="122"/>
        <end position="546"/>
    </location>
</feature>
<proteinExistence type="predicted"/>
<keyword evidence="4" id="KW-1185">Reference proteome</keyword>
<accession>A0ABP0B680</accession>
<dbReference type="SMART" id="SM00332">
    <property type="entry name" value="PP2Cc"/>
    <property type="match status" value="1"/>
</dbReference>
<evidence type="ECO:0000313" key="4">
    <source>
        <dbReference type="Proteomes" id="UP001642405"/>
    </source>
</evidence>
<dbReference type="InterPro" id="IPR036457">
    <property type="entry name" value="PPM-type-like_dom_sf"/>
</dbReference>
<protein>
    <recommendedName>
        <fullName evidence="2">PPM-type phosphatase domain-containing protein</fullName>
    </recommendedName>
</protein>
<dbReference type="PROSITE" id="PS51746">
    <property type="entry name" value="PPM_2"/>
    <property type="match status" value="1"/>
</dbReference>
<comment type="caution">
    <text evidence="3">The sequence shown here is derived from an EMBL/GenBank/DDBJ whole genome shotgun (WGS) entry which is preliminary data.</text>
</comment>
<dbReference type="PANTHER" id="PTHR13832:SF792">
    <property type="entry name" value="GM14286P"/>
    <property type="match status" value="1"/>
</dbReference>
<dbReference type="InterPro" id="IPR001932">
    <property type="entry name" value="PPM-type_phosphatase-like_dom"/>
</dbReference>
<dbReference type="EMBL" id="CAWUHB010000009">
    <property type="protein sequence ID" value="CAK7215010.1"/>
    <property type="molecule type" value="Genomic_DNA"/>
</dbReference>
<gene>
    <name evidence="3" type="ORF">SCUCBS95973_002330</name>
</gene>
<organism evidence="3 4">
    <name type="scientific">Sporothrix curviconia</name>
    <dbReference type="NCBI Taxonomy" id="1260050"/>
    <lineage>
        <taxon>Eukaryota</taxon>
        <taxon>Fungi</taxon>
        <taxon>Dikarya</taxon>
        <taxon>Ascomycota</taxon>
        <taxon>Pezizomycotina</taxon>
        <taxon>Sordariomycetes</taxon>
        <taxon>Sordariomycetidae</taxon>
        <taxon>Ophiostomatales</taxon>
        <taxon>Ophiostomataceae</taxon>
        <taxon>Sporothrix</taxon>
    </lineage>
</organism>
<evidence type="ECO:0000256" key="1">
    <source>
        <dbReference type="SAM" id="MobiDB-lite"/>
    </source>
</evidence>
<dbReference type="PANTHER" id="PTHR13832">
    <property type="entry name" value="PROTEIN PHOSPHATASE 2C"/>
    <property type="match status" value="1"/>
</dbReference>
<sequence>MTLLRVARGAAALRPAFQRGVLQSATKKAFSITPRRFVATKARLSAETPSWASFSILAAIISSPFALWLMHDGTGIVPELGNLTTSSECITKNIHGPTPEEVAKMLSEGAYSVSVGHVVPNVTRYDGAQLAANSPCEDRYTHGSIMMPPGDRWMAWGIFDGYCGPQMAEVLSYLAVTTIRERYKDSLPVQFPPNPHGEVVNRSKGPASATHDSIVADAMQKAFVDLDAHFVRNAAALATAYRLAEDGNFEQVDKICAGAPYAQQIKSVMNAWSGSCALVSMYDPTRNTIHTVSTGNSRAVLAELVPNEARTASVWQPSPLSYDYCCRDPQEASAIQDIHPGEEETVVQNGRMFGRTASRAFGDLRLKLPQAMQWTLYRCFGGEPQFVQPIEEAKTPPYLDAQPGCVSVNLTKNGPCFMIIASDGFWERMSNEEAVDLVSCWMLAGNIAAQQNHPGELKNIDMSRFIHKYESNADKMTAAVPEDPIIDMRTPYSAELMTVRDSNAAVHLIRNALGGSDEKLLAARLAYQPPYARAWRDDITVQVVFFNLDGGAFLKP</sequence>
<evidence type="ECO:0000259" key="2">
    <source>
        <dbReference type="PROSITE" id="PS51746"/>
    </source>
</evidence>
<dbReference type="Pfam" id="PF00481">
    <property type="entry name" value="PP2C"/>
    <property type="match status" value="1"/>
</dbReference>
<name>A0ABP0B680_9PEZI</name>